<dbReference type="CDD" id="cd07937">
    <property type="entry name" value="DRE_TIM_PC_TC_5S"/>
    <property type="match status" value="1"/>
</dbReference>
<keyword evidence="3 8" id="KW-0436">Ligase</keyword>
<dbReference type="InterPro" id="IPR000089">
    <property type="entry name" value="Biotin_lipoyl"/>
</dbReference>
<dbReference type="Pfam" id="PF02436">
    <property type="entry name" value="PYC_OADA"/>
    <property type="match status" value="1"/>
</dbReference>
<dbReference type="Gene3D" id="3.20.20.70">
    <property type="entry name" value="Aldolase class I"/>
    <property type="match status" value="1"/>
</dbReference>
<proteinExistence type="predicted"/>
<evidence type="ECO:0000313" key="14">
    <source>
        <dbReference type="Proteomes" id="UP001295463"/>
    </source>
</evidence>
<dbReference type="EMBL" id="OW150024">
    <property type="protein sequence ID" value="CAH2031596.1"/>
    <property type="molecule type" value="Genomic_DNA"/>
</dbReference>
<gene>
    <name evidence="13" type="primary">pyc</name>
    <name evidence="13" type="ORF">GEAMG1_1764</name>
</gene>
<dbReference type="CDD" id="cd06850">
    <property type="entry name" value="biotinyl_domain"/>
    <property type="match status" value="1"/>
</dbReference>
<dbReference type="InterPro" id="IPR016185">
    <property type="entry name" value="PreATP-grasp_dom_sf"/>
</dbReference>
<dbReference type="Gene3D" id="2.40.50.100">
    <property type="match status" value="1"/>
</dbReference>
<dbReference type="PROSITE" id="PS50991">
    <property type="entry name" value="PYR_CT"/>
    <property type="match status" value="1"/>
</dbReference>
<dbReference type="NCBIfam" id="NF009554">
    <property type="entry name" value="PRK12999.1"/>
    <property type="match status" value="1"/>
</dbReference>
<evidence type="ECO:0000256" key="7">
    <source>
        <dbReference type="ARBA" id="ARBA00023267"/>
    </source>
</evidence>
<keyword evidence="7 8" id="KW-0092">Biotin</keyword>
<dbReference type="InterPro" id="IPR013785">
    <property type="entry name" value="Aldolase_TIM"/>
</dbReference>
<dbReference type="InterPro" id="IPR011053">
    <property type="entry name" value="Single_hybrid_motif"/>
</dbReference>
<organism evidence="13 14">
    <name type="scientific">Trichlorobacter ammonificans</name>
    <dbReference type="NCBI Taxonomy" id="2916410"/>
    <lineage>
        <taxon>Bacteria</taxon>
        <taxon>Pseudomonadati</taxon>
        <taxon>Thermodesulfobacteriota</taxon>
        <taxon>Desulfuromonadia</taxon>
        <taxon>Geobacterales</taxon>
        <taxon>Geobacteraceae</taxon>
        <taxon>Trichlorobacter</taxon>
    </lineage>
</organism>
<evidence type="ECO:0000256" key="8">
    <source>
        <dbReference type="PIRNR" id="PIRNR001594"/>
    </source>
</evidence>
<evidence type="ECO:0000259" key="9">
    <source>
        <dbReference type="PROSITE" id="PS50968"/>
    </source>
</evidence>
<evidence type="ECO:0000256" key="4">
    <source>
        <dbReference type="ARBA" id="ARBA00022723"/>
    </source>
</evidence>
<dbReference type="InterPro" id="IPR005481">
    <property type="entry name" value="BC-like_N"/>
</dbReference>
<dbReference type="SUPFAM" id="SSF51230">
    <property type="entry name" value="Single hybrid motif"/>
    <property type="match status" value="1"/>
</dbReference>
<name>A0ABN8HKM9_9BACT</name>
<feature type="domain" description="ATP-grasp" evidence="10">
    <location>
        <begin position="126"/>
        <end position="323"/>
    </location>
</feature>
<dbReference type="PANTHER" id="PTHR43778:SF2">
    <property type="entry name" value="PYRUVATE CARBOXYLASE, MITOCHONDRIAL"/>
    <property type="match status" value="1"/>
</dbReference>
<dbReference type="Pfam" id="PF00289">
    <property type="entry name" value="Biotin_carb_N"/>
    <property type="match status" value="1"/>
</dbReference>
<dbReference type="PROSITE" id="PS00866">
    <property type="entry name" value="CPSASE_1"/>
    <property type="match status" value="1"/>
</dbReference>
<dbReference type="InterPro" id="IPR011761">
    <property type="entry name" value="ATP-grasp"/>
</dbReference>
<dbReference type="InterPro" id="IPR005482">
    <property type="entry name" value="Biotin_COase_C"/>
</dbReference>
<dbReference type="NCBIfam" id="NF006761">
    <property type="entry name" value="PRK09282.1"/>
    <property type="match status" value="1"/>
</dbReference>
<dbReference type="SUPFAM" id="SSF52440">
    <property type="entry name" value="PreATP-grasp domain"/>
    <property type="match status" value="1"/>
</dbReference>
<dbReference type="RefSeq" id="WP_305732410.1">
    <property type="nucleotide sequence ID" value="NZ_OW150024.1"/>
</dbReference>
<keyword evidence="5 8" id="KW-0547">Nucleotide-binding</keyword>
<dbReference type="InterPro" id="IPR003379">
    <property type="entry name" value="Carboxylase_cons_dom"/>
</dbReference>
<dbReference type="Gene3D" id="3.10.600.10">
    <property type="entry name" value="pyruvate carboxylase f1077a mutant domain"/>
    <property type="match status" value="1"/>
</dbReference>
<comment type="catalytic activity">
    <reaction evidence="8">
        <text>hydrogencarbonate + pyruvate + ATP = oxaloacetate + ADP + phosphate + H(+)</text>
        <dbReference type="Rhea" id="RHEA:20844"/>
        <dbReference type="ChEBI" id="CHEBI:15361"/>
        <dbReference type="ChEBI" id="CHEBI:15378"/>
        <dbReference type="ChEBI" id="CHEBI:16452"/>
        <dbReference type="ChEBI" id="CHEBI:17544"/>
        <dbReference type="ChEBI" id="CHEBI:30616"/>
        <dbReference type="ChEBI" id="CHEBI:43474"/>
        <dbReference type="ChEBI" id="CHEBI:456216"/>
        <dbReference type="EC" id="6.4.1.1"/>
    </reaction>
</comment>
<feature type="domain" description="Pyruvate carboxyltransferase" evidence="12">
    <location>
        <begin position="537"/>
        <end position="805"/>
    </location>
</feature>
<evidence type="ECO:0000259" key="11">
    <source>
        <dbReference type="PROSITE" id="PS50979"/>
    </source>
</evidence>
<accession>A0ABN8HKM9</accession>
<dbReference type="Pfam" id="PF02785">
    <property type="entry name" value="Biotin_carb_C"/>
    <property type="match status" value="1"/>
</dbReference>
<evidence type="ECO:0000256" key="3">
    <source>
        <dbReference type="ARBA" id="ARBA00022598"/>
    </source>
</evidence>
<reference evidence="13 14" key="1">
    <citation type="submission" date="2022-03" db="EMBL/GenBank/DDBJ databases">
        <authorList>
            <person name="Koch H."/>
        </authorList>
    </citation>
    <scope>NUCLEOTIDE SEQUENCE [LARGE SCALE GENOMIC DNA]</scope>
    <source>
        <strain evidence="13 14">G1</strain>
    </source>
</reference>
<comment type="function">
    <text evidence="8">Catalyzes a 2-step reaction, involving the ATP-dependent carboxylation of the covalently attached biotin in the first step and the transfer of the carboxyl group to pyruvate in the second.</text>
</comment>
<evidence type="ECO:0000313" key="13">
    <source>
        <dbReference type="EMBL" id="CAH2031596.1"/>
    </source>
</evidence>
<dbReference type="PIRSF" id="PIRSF001594">
    <property type="entry name" value="Pyruv_carbox"/>
    <property type="match status" value="1"/>
</dbReference>
<keyword evidence="4" id="KW-0479">Metal-binding</keyword>
<dbReference type="InterPro" id="IPR011054">
    <property type="entry name" value="Rudment_hybrid_motif"/>
</dbReference>
<keyword evidence="13" id="KW-0670">Pyruvate</keyword>
<dbReference type="InterPro" id="IPR055268">
    <property type="entry name" value="PCB-like"/>
</dbReference>
<dbReference type="Pfam" id="PF02786">
    <property type="entry name" value="CPSase_L_D2"/>
    <property type="match status" value="1"/>
</dbReference>
<sequence length="1149" mass="126841">MKRVNKFRKVMAANRGEIAIRIFRACTELGISTVALYSEEDKLSLHRYKADEAYQVGKGKAPIDAYLGIDEIIALALKADVDAIHPGYGFLAENAEFAEKCEAAGITFIGPTAEMQRALGDKVAGRKAAIAADVPVVPGTEDPIEKEEEALKFAKEHGYPIIIKAAAGGGGRGMRVARNKKELTEGLVAARSEAKAAFGNPTVFLERYIENPKHIEVQVLGDNYGNLVHFFERDCSIQRRHQKVVEFAPSLCLTQQQREEICTAALKISGLVKYRNAGTVEFLVDQEGKFYFIEMNPRIQVEHTVTEMITGRNLVQNQILIAQGYKLSDPEINIPSQSAIDMRGYAIQCRITTEDPANNFAPDFGTLTTYRSAAGAGIRLDAGNAFTGAKITPHYDSLLVKVSSWGLTFKDAASIMHRALQEFRVRGVKTNIGFLENVITHPVFLGGKCDTSFIDKHPELLKFREKKDRASKVLSFLGDVIVNGSPGIVKPLKSADLIEAKVPEIDYTQPRPAGSRDLFMKLGAEGLSKWILDQKKLLITDTTMRDAHQSNLATRVRTYDLLKIAEPTSYLGADLFSLECWGGATFDVSMRFLKECPWQRLHKLSEAIPNILFQMLLRGSNAVGYTNYPDNVVQKFVEEAANSGVDIFRVFDSLNWTTGMQVAMEAVRKSGKICEAAICYTGDITDPKRDKYPLEYYVHMAKELEKMGAHILAIKDMAGLLKPLAAYKLVKALKENIGIPVHLHTHDTSSNGSAMLLKAAEAGVDIVDAALSSLSGLTAQPNLNALVATLEGSERDPQVNAAGLQKLANYWETVRDYYAPFESGLKSGTAEVYHHEIPGGQYSNYKPQVAGLGLLDRWEECKEMYHKVNMLFGDIVKVTPSSKVVGDMAMFLVKNDLQPEDVFSKGEELAFPESVVGMFKGMLGQPYQGWPEELQKIILKGQQPITCRPGELLEPVDFEDERLKLEERLGHKIDDKALISAILYPNVYPEFDRHRQEFSDTAVIPTPIFFYGLEPGQETSLDIEPGKTLIIKLNAIGKVQADGTRAVYFELNGNTRSVVVRDQSVQSDEAVREKADKANGNHIGAPMPGKVLKVNVKAGDSVKAGDVLMVTEAMKMETNIKAKADGTIAEVKFKEGEKVEKEDLVIVMG</sequence>
<dbReference type="Pfam" id="PF00364">
    <property type="entry name" value="Biotin_lipoyl"/>
    <property type="match status" value="1"/>
</dbReference>
<dbReference type="GO" id="GO:0004736">
    <property type="term" value="F:pyruvate carboxylase activity"/>
    <property type="evidence" value="ECO:0007669"/>
    <property type="project" value="UniProtKB-EC"/>
</dbReference>
<feature type="domain" description="Lipoyl-binding" evidence="9">
    <location>
        <begin position="1070"/>
        <end position="1149"/>
    </location>
</feature>
<evidence type="ECO:0000256" key="5">
    <source>
        <dbReference type="ARBA" id="ARBA00022741"/>
    </source>
</evidence>
<dbReference type="PROSITE" id="PS00867">
    <property type="entry name" value="CPSASE_2"/>
    <property type="match status" value="1"/>
</dbReference>
<keyword evidence="6 8" id="KW-0067">ATP-binding</keyword>
<dbReference type="InterPro" id="IPR005479">
    <property type="entry name" value="CPAse_ATP-bd"/>
</dbReference>
<protein>
    <recommendedName>
        <fullName evidence="2 8">Pyruvate carboxylase</fullName>
        <ecNumber evidence="2 8">6.4.1.1</ecNumber>
    </recommendedName>
</protein>
<evidence type="ECO:0000256" key="6">
    <source>
        <dbReference type="ARBA" id="ARBA00022840"/>
    </source>
</evidence>
<dbReference type="SMART" id="SM00878">
    <property type="entry name" value="Biotin_carb_C"/>
    <property type="match status" value="1"/>
</dbReference>
<comment type="cofactor">
    <cofactor evidence="1 8">
        <name>biotin</name>
        <dbReference type="ChEBI" id="CHEBI:57586"/>
    </cofactor>
</comment>
<dbReference type="Pfam" id="PF00682">
    <property type="entry name" value="HMGL-like"/>
    <property type="match status" value="1"/>
</dbReference>
<dbReference type="PROSITE" id="PS50975">
    <property type="entry name" value="ATP_GRASP"/>
    <property type="match status" value="1"/>
</dbReference>
<evidence type="ECO:0000256" key="2">
    <source>
        <dbReference type="ARBA" id="ARBA00013057"/>
    </source>
</evidence>
<dbReference type="EC" id="6.4.1.1" evidence="2 8"/>
<feature type="domain" description="Biotin carboxylation" evidence="11">
    <location>
        <begin position="6"/>
        <end position="459"/>
    </location>
</feature>
<dbReference type="SUPFAM" id="SSF56059">
    <property type="entry name" value="Glutathione synthetase ATP-binding domain-like"/>
    <property type="match status" value="1"/>
</dbReference>
<keyword evidence="14" id="KW-1185">Reference proteome</keyword>
<dbReference type="PROSITE" id="PS50968">
    <property type="entry name" value="BIOTINYL_LIPOYL"/>
    <property type="match status" value="1"/>
</dbReference>
<dbReference type="SUPFAM" id="SSF51569">
    <property type="entry name" value="Aldolase"/>
    <property type="match status" value="1"/>
</dbReference>
<evidence type="ECO:0000256" key="1">
    <source>
        <dbReference type="ARBA" id="ARBA00001953"/>
    </source>
</evidence>
<dbReference type="SUPFAM" id="SSF89000">
    <property type="entry name" value="post-HMGL domain-like"/>
    <property type="match status" value="1"/>
</dbReference>
<dbReference type="InterPro" id="IPR011764">
    <property type="entry name" value="Biotin_carboxylation_dom"/>
</dbReference>
<evidence type="ECO:0000259" key="10">
    <source>
        <dbReference type="PROSITE" id="PS50975"/>
    </source>
</evidence>
<dbReference type="Proteomes" id="UP001295463">
    <property type="component" value="Chromosome"/>
</dbReference>
<dbReference type="SUPFAM" id="SSF51246">
    <property type="entry name" value="Rudiment single hybrid motif"/>
    <property type="match status" value="1"/>
</dbReference>
<dbReference type="PANTHER" id="PTHR43778">
    <property type="entry name" value="PYRUVATE CARBOXYLASE"/>
    <property type="match status" value="1"/>
</dbReference>
<evidence type="ECO:0000259" key="12">
    <source>
        <dbReference type="PROSITE" id="PS50991"/>
    </source>
</evidence>
<dbReference type="InterPro" id="IPR000891">
    <property type="entry name" value="PYR_CT"/>
</dbReference>
<dbReference type="PROSITE" id="PS50979">
    <property type="entry name" value="BC"/>
    <property type="match status" value="1"/>
</dbReference>
<dbReference type="InterPro" id="IPR005930">
    <property type="entry name" value="Pyruv_COase"/>
</dbReference>
<dbReference type="NCBIfam" id="TIGR01235">
    <property type="entry name" value="pyruv_carbox"/>
    <property type="match status" value="1"/>
</dbReference>
<dbReference type="Gene3D" id="3.30.470.20">
    <property type="entry name" value="ATP-grasp fold, B domain"/>
    <property type="match status" value="1"/>
</dbReference>